<protein>
    <recommendedName>
        <fullName evidence="3">Transcription factor domain-containing protein</fullName>
    </recommendedName>
</protein>
<comment type="caution">
    <text evidence="1">The sequence shown here is derived from an EMBL/GenBank/DDBJ whole genome shotgun (WGS) entry which is preliminary data.</text>
</comment>
<dbReference type="Pfam" id="PF11951">
    <property type="entry name" value="Fungal_trans_2"/>
    <property type="match status" value="1"/>
</dbReference>
<gene>
    <name evidence="1" type="ORF">HII31_03689</name>
</gene>
<accession>A0A8H6RNF3</accession>
<dbReference type="AlphaFoldDB" id="A0A8H6RNF3"/>
<dbReference type="Proteomes" id="UP000660729">
    <property type="component" value="Unassembled WGS sequence"/>
</dbReference>
<name>A0A8H6RNF3_9PEZI</name>
<keyword evidence="2" id="KW-1185">Reference proteome</keyword>
<dbReference type="EMBL" id="JABCIY010000044">
    <property type="protein sequence ID" value="KAF7195015.1"/>
    <property type="molecule type" value="Genomic_DNA"/>
</dbReference>
<sequence>MDLLRAREVPSQPSFPYFVDAFDCPAIASYDAHNWRMTKYYMAELGTTNTVIGSAIIALATLQKGLRYGLPLSRALSFYQSARAAFEKSVVDPASHFDTIVVSTFLLCLFDYVHQETAPILADPSEALISRFEVEYNKDNHPEQSTRIVSWLRLLHANALRAGGNGLISDRLSMLSPHHKGSRSTICSPGAIDTHVSIYAMLQQPLFDFFFELQMISGQIAKLTHYHRSRITGSDQKEVIEHLLRIRSRLVVLWDSRPAIQRQSPDGLRSTLAADIAEPIITLIGLCTAAYHAEFVEMDRVIGDPITKSSGSRHAMAEIRNIIDGDWNCYNYEHKLNPGYLRPLFLYAIECMDRDQTKWAVARMKAVQDCICRSDFFAEFGQRLSNAQLQKERRVTSKYFCIWFFGTPPPFM</sequence>
<proteinExistence type="predicted"/>
<dbReference type="InterPro" id="IPR021858">
    <property type="entry name" value="Fun_TF"/>
</dbReference>
<evidence type="ECO:0008006" key="3">
    <source>
        <dbReference type="Google" id="ProtNLM"/>
    </source>
</evidence>
<evidence type="ECO:0000313" key="2">
    <source>
        <dbReference type="Proteomes" id="UP000660729"/>
    </source>
</evidence>
<evidence type="ECO:0000313" key="1">
    <source>
        <dbReference type="EMBL" id="KAF7195015.1"/>
    </source>
</evidence>
<dbReference type="OrthoDB" id="508119at2759"/>
<organism evidence="1 2">
    <name type="scientific">Pseudocercospora fuligena</name>
    <dbReference type="NCBI Taxonomy" id="685502"/>
    <lineage>
        <taxon>Eukaryota</taxon>
        <taxon>Fungi</taxon>
        <taxon>Dikarya</taxon>
        <taxon>Ascomycota</taxon>
        <taxon>Pezizomycotina</taxon>
        <taxon>Dothideomycetes</taxon>
        <taxon>Dothideomycetidae</taxon>
        <taxon>Mycosphaerellales</taxon>
        <taxon>Mycosphaerellaceae</taxon>
        <taxon>Pseudocercospora</taxon>
    </lineage>
</organism>
<reference evidence="1" key="1">
    <citation type="submission" date="2020-04" db="EMBL/GenBank/DDBJ databases">
        <title>Draft genome resource of the tomato pathogen Pseudocercospora fuligena.</title>
        <authorList>
            <person name="Zaccaron A."/>
        </authorList>
    </citation>
    <scope>NUCLEOTIDE SEQUENCE</scope>
    <source>
        <strain evidence="1">PF001</strain>
    </source>
</reference>